<keyword evidence="6" id="KW-0472">Membrane</keyword>
<dbReference type="PANTHER" id="PTHR30026:SF20">
    <property type="entry name" value="OUTER MEMBRANE PROTEIN TOLC"/>
    <property type="match status" value="1"/>
</dbReference>
<comment type="similarity">
    <text evidence="2">Belongs to the outer membrane factor (OMF) (TC 1.B.17) family.</text>
</comment>
<keyword evidence="5" id="KW-0812">Transmembrane</keyword>
<keyword evidence="7" id="KW-0998">Cell outer membrane</keyword>
<evidence type="ECO:0000256" key="6">
    <source>
        <dbReference type="ARBA" id="ARBA00023136"/>
    </source>
</evidence>
<evidence type="ECO:0000313" key="9">
    <source>
        <dbReference type="EMBL" id="MCP9765900.1"/>
    </source>
</evidence>
<dbReference type="GO" id="GO:0009279">
    <property type="term" value="C:cell outer membrane"/>
    <property type="evidence" value="ECO:0007669"/>
    <property type="project" value="UniProtKB-SubCell"/>
</dbReference>
<evidence type="ECO:0000313" key="10">
    <source>
        <dbReference type="Proteomes" id="UP001204144"/>
    </source>
</evidence>
<organism evidence="9 10">
    <name type="scientific">Lacihabitans soyangensis</name>
    <dbReference type="NCBI Taxonomy" id="869394"/>
    <lineage>
        <taxon>Bacteria</taxon>
        <taxon>Pseudomonadati</taxon>
        <taxon>Bacteroidota</taxon>
        <taxon>Cytophagia</taxon>
        <taxon>Cytophagales</taxon>
        <taxon>Leadbetterellaceae</taxon>
        <taxon>Lacihabitans</taxon>
    </lineage>
</organism>
<dbReference type="GO" id="GO:0015288">
    <property type="term" value="F:porin activity"/>
    <property type="evidence" value="ECO:0007669"/>
    <property type="project" value="TreeGrafter"/>
</dbReference>
<protein>
    <submittedName>
        <fullName evidence="9">TolC family protein</fullName>
    </submittedName>
</protein>
<evidence type="ECO:0000256" key="2">
    <source>
        <dbReference type="ARBA" id="ARBA00007613"/>
    </source>
</evidence>
<dbReference type="SUPFAM" id="SSF56954">
    <property type="entry name" value="Outer membrane efflux proteins (OEP)"/>
    <property type="match status" value="1"/>
</dbReference>
<keyword evidence="10" id="KW-1185">Reference proteome</keyword>
<evidence type="ECO:0000256" key="1">
    <source>
        <dbReference type="ARBA" id="ARBA00004442"/>
    </source>
</evidence>
<evidence type="ECO:0000256" key="7">
    <source>
        <dbReference type="ARBA" id="ARBA00023237"/>
    </source>
</evidence>
<dbReference type="AlphaFoldDB" id="A0AAE3H976"/>
<reference evidence="9 10" key="1">
    <citation type="submission" date="2018-11" db="EMBL/GenBank/DDBJ databases">
        <title>Novel bacteria species description.</title>
        <authorList>
            <person name="Han J.-H."/>
        </authorList>
    </citation>
    <scope>NUCLEOTIDE SEQUENCE [LARGE SCALE GENOMIC DNA]</scope>
    <source>
        <strain evidence="9 10">KCTC23259</strain>
    </source>
</reference>
<comment type="subcellular location">
    <subcellularLocation>
        <location evidence="1">Cell outer membrane</location>
    </subcellularLocation>
</comment>
<name>A0AAE3H976_9BACT</name>
<sequence length="433" mass="49169">MKKLLIYLCFLIGNNAFGQAYSLKKCIEVAIKNNPTFQRAYLNAELANANSADAKSRNIPQVQAYFSQGMNFGRSIDRFSNDYINQLYNSTYGSLQMNMPIYKGFQTKNLVESTKLLQQAETQNLEADKNSLSINLLKAYLDVLASKELLSAARKQLENSEIQLARQEKMMAAGTSGKLEQLQFSNQATADKGNLIDAKYNYQIARLALFQLMNIKPNDSIDFEAIVPYEIGQAPLVDFTANPVEFLPEYKSFELQSLSFDRRIKANKAENSPSVNLSGNYSTFYASSNPERTFFQQVNDTRNGSFSLNLAIPIFSKFQTSPRTQQLAVQKKMLDNTRKVKENTLQQEVESAILMLKAMGERYQNATQQVEISKENLKLVELRIEAGTINPIEFSLAQANLERAVSNQIQTKFRWILQKKLLGYYQTGEFDFL</sequence>
<dbReference type="InterPro" id="IPR051906">
    <property type="entry name" value="TolC-like"/>
</dbReference>
<evidence type="ECO:0000256" key="4">
    <source>
        <dbReference type="ARBA" id="ARBA00022452"/>
    </source>
</evidence>
<dbReference type="GO" id="GO:1990281">
    <property type="term" value="C:efflux pump complex"/>
    <property type="evidence" value="ECO:0007669"/>
    <property type="project" value="TreeGrafter"/>
</dbReference>
<dbReference type="InterPro" id="IPR003423">
    <property type="entry name" value="OMP_efflux"/>
</dbReference>
<accession>A0AAE3H976</accession>
<dbReference type="Gene3D" id="1.20.1600.10">
    <property type="entry name" value="Outer membrane efflux proteins (OEP)"/>
    <property type="match status" value="1"/>
</dbReference>
<dbReference type="Pfam" id="PF02321">
    <property type="entry name" value="OEP"/>
    <property type="match status" value="2"/>
</dbReference>
<dbReference type="Proteomes" id="UP001204144">
    <property type="component" value="Unassembled WGS sequence"/>
</dbReference>
<keyword evidence="3" id="KW-0813">Transport</keyword>
<dbReference type="GO" id="GO:0015562">
    <property type="term" value="F:efflux transmembrane transporter activity"/>
    <property type="evidence" value="ECO:0007669"/>
    <property type="project" value="InterPro"/>
</dbReference>
<feature type="coiled-coil region" evidence="8">
    <location>
        <begin position="356"/>
        <end position="383"/>
    </location>
</feature>
<dbReference type="EMBL" id="RJUF01000194">
    <property type="protein sequence ID" value="MCP9765900.1"/>
    <property type="molecule type" value="Genomic_DNA"/>
</dbReference>
<keyword evidence="4" id="KW-1134">Transmembrane beta strand</keyword>
<proteinExistence type="inferred from homology"/>
<dbReference type="PANTHER" id="PTHR30026">
    <property type="entry name" value="OUTER MEMBRANE PROTEIN TOLC"/>
    <property type="match status" value="1"/>
</dbReference>
<keyword evidence="8" id="KW-0175">Coiled coil</keyword>
<dbReference type="RefSeq" id="WP_255039605.1">
    <property type="nucleotide sequence ID" value="NZ_RJUF01000194.1"/>
</dbReference>
<evidence type="ECO:0000256" key="3">
    <source>
        <dbReference type="ARBA" id="ARBA00022448"/>
    </source>
</evidence>
<evidence type="ECO:0000256" key="5">
    <source>
        <dbReference type="ARBA" id="ARBA00022692"/>
    </source>
</evidence>
<evidence type="ECO:0000256" key="8">
    <source>
        <dbReference type="SAM" id="Coils"/>
    </source>
</evidence>
<gene>
    <name evidence="9" type="ORF">EGI31_23435</name>
</gene>
<comment type="caution">
    <text evidence="9">The sequence shown here is derived from an EMBL/GenBank/DDBJ whole genome shotgun (WGS) entry which is preliminary data.</text>
</comment>